<dbReference type="InterPro" id="IPR029058">
    <property type="entry name" value="AB_hydrolase_fold"/>
</dbReference>
<evidence type="ECO:0000256" key="2">
    <source>
        <dbReference type="ARBA" id="ARBA00022490"/>
    </source>
</evidence>
<protein>
    <submittedName>
        <fullName evidence="6">Class I poly(R)-hydroxyalkanoic acid synthase</fullName>
    </submittedName>
</protein>
<dbReference type="InterPro" id="IPR051321">
    <property type="entry name" value="PHA/PHB_synthase"/>
</dbReference>
<dbReference type="Pfam" id="PF07167">
    <property type="entry name" value="PhaC_N"/>
    <property type="match status" value="1"/>
</dbReference>
<organism evidence="6 7">
    <name type="scientific">Thioclava kandeliae</name>
    <dbReference type="NCBI Taxonomy" id="3070818"/>
    <lineage>
        <taxon>Bacteria</taxon>
        <taxon>Pseudomonadati</taxon>
        <taxon>Pseudomonadota</taxon>
        <taxon>Alphaproteobacteria</taxon>
        <taxon>Rhodobacterales</taxon>
        <taxon>Paracoccaceae</taxon>
        <taxon>Thioclava</taxon>
    </lineage>
</organism>
<dbReference type="PANTHER" id="PTHR36837:SF5">
    <property type="entry name" value="POLY-3-HYDROXYBUTYRATE SYNTHASE"/>
    <property type="match status" value="1"/>
</dbReference>
<evidence type="ECO:0000313" key="7">
    <source>
        <dbReference type="Proteomes" id="UP001438953"/>
    </source>
</evidence>
<evidence type="ECO:0000256" key="1">
    <source>
        <dbReference type="ARBA" id="ARBA00004496"/>
    </source>
</evidence>
<keyword evidence="4" id="KW-0012">Acyltransferase</keyword>
<reference evidence="6 7" key="2">
    <citation type="submission" date="2024-06" db="EMBL/GenBank/DDBJ databases">
        <title>Thioclava kandeliae sp. nov. from a rhizosphere soil sample of Kandelia candel in a mangrove.</title>
        <authorList>
            <person name="Mu T."/>
        </authorList>
    </citation>
    <scope>NUCLEOTIDE SEQUENCE [LARGE SCALE GENOMIC DNA]</scope>
    <source>
        <strain evidence="6 7">CPCC 100088</strain>
    </source>
</reference>
<dbReference type="PANTHER" id="PTHR36837">
    <property type="entry name" value="POLY(3-HYDROXYALKANOATE) POLYMERASE SUBUNIT PHAC"/>
    <property type="match status" value="1"/>
</dbReference>
<keyword evidence="2" id="KW-0963">Cytoplasm</keyword>
<sequence>MTTGETQVSAASQKMQENLARIEQLSQRLVEALGRRRMPNPSLEGPGVDLYMSTTAAVMKELSDKPAQILEAQVKYWGDAMSHYIQATHALATQGFRPPEDTGPEDKRFSNPLWATHPYFNFVKQQYMIASRAIDEATDALPGLAEKDRKRLKYFTKQLVDMMAPTNFFATNPDALERAIETEGESLVQGLENLVRDVEQNQGDLLVTLADRTAFEVGRNLATTEGKVVYRCRMFELIQYTPKTEKVYRTPLLIFPPWINKFYILDMKEQNSFIRFAVEQGFTVFVVSWKNPDASFADVGFETYIESYLDAIEQVKSETGVAKINAIGYCIAGTTLSLTLALMKKRRDHSINCATFFTTLTDFSDQGEFVSFLQDDFVDGLEVQCRVDGVLSSYFMSRTFSFLRSNDLIWRPAIRSYMMGEAPPAFDLLYWNGDATNLPGKMAMEYLRGLCQQNLFAEDCFTLMGEELKLSDVTVPLMAIACETDHIAPWKASFKGISQMGSKDKEFIMAQSGHIAGIVNPPSKQKYGHYTSSAPIEDADEWLAAAEFHEGTWWPRWAEWLAAQSGREVAARTPGEGGHQILGEAPGSYVRETIVL</sequence>
<accession>A0ABV1SCH5</accession>
<evidence type="ECO:0000313" key="6">
    <source>
        <dbReference type="EMBL" id="MER5170610.1"/>
    </source>
</evidence>
<proteinExistence type="predicted"/>
<dbReference type="RefSeq" id="WP_350934554.1">
    <property type="nucleotide sequence ID" value="NZ_JAYWLC010000001.1"/>
</dbReference>
<keyword evidence="7" id="KW-1185">Reference proteome</keyword>
<keyword evidence="3" id="KW-0808">Transferase</keyword>
<reference evidence="6 7" key="1">
    <citation type="submission" date="2024-01" db="EMBL/GenBank/DDBJ databases">
        <authorList>
            <person name="Deng Y."/>
            <person name="Su J."/>
        </authorList>
    </citation>
    <scope>NUCLEOTIDE SEQUENCE [LARGE SCALE GENOMIC DNA]</scope>
    <source>
        <strain evidence="6 7">CPCC 100088</strain>
    </source>
</reference>
<evidence type="ECO:0000259" key="5">
    <source>
        <dbReference type="Pfam" id="PF07167"/>
    </source>
</evidence>
<dbReference type="Proteomes" id="UP001438953">
    <property type="component" value="Unassembled WGS sequence"/>
</dbReference>
<comment type="subcellular location">
    <subcellularLocation>
        <location evidence="1">Cytoplasm</location>
    </subcellularLocation>
</comment>
<dbReference type="InterPro" id="IPR010963">
    <property type="entry name" value="PHA_synth_I"/>
</dbReference>
<dbReference type="SUPFAM" id="SSF53474">
    <property type="entry name" value="alpha/beta-Hydrolases"/>
    <property type="match status" value="1"/>
</dbReference>
<evidence type="ECO:0000256" key="4">
    <source>
        <dbReference type="ARBA" id="ARBA00023315"/>
    </source>
</evidence>
<evidence type="ECO:0000256" key="3">
    <source>
        <dbReference type="ARBA" id="ARBA00022679"/>
    </source>
</evidence>
<gene>
    <name evidence="6" type="primary">phaC</name>
    <name evidence="6" type="ORF">VSX56_02385</name>
</gene>
<comment type="caution">
    <text evidence="6">The sequence shown here is derived from an EMBL/GenBank/DDBJ whole genome shotgun (WGS) entry which is preliminary data.</text>
</comment>
<dbReference type="EMBL" id="JAYWLC010000001">
    <property type="protein sequence ID" value="MER5170610.1"/>
    <property type="molecule type" value="Genomic_DNA"/>
</dbReference>
<name>A0ABV1SCH5_9RHOB</name>
<dbReference type="InterPro" id="IPR010941">
    <property type="entry name" value="PhaC_N"/>
</dbReference>
<dbReference type="NCBIfam" id="TIGR01838">
    <property type="entry name" value="PHA_synth_I"/>
    <property type="match status" value="1"/>
</dbReference>
<dbReference type="Gene3D" id="3.40.50.1820">
    <property type="entry name" value="alpha/beta hydrolase"/>
    <property type="match status" value="1"/>
</dbReference>
<feature type="domain" description="Poly-beta-hydroxybutyrate polymerase N-terminal" evidence="5">
    <location>
        <begin position="105"/>
        <end position="277"/>
    </location>
</feature>